<reference evidence="1 2" key="1">
    <citation type="submission" date="2018-09" db="EMBL/GenBank/DDBJ databases">
        <authorList>
            <person name="Le Fleche-Mateos A."/>
        </authorList>
    </citation>
    <scope>NUCLEOTIDE SEQUENCE [LARGE SCALE GENOMIC DNA]</scope>
    <source>
        <strain evidence="1 2">DSM 30078</strain>
    </source>
</reference>
<dbReference type="EMBL" id="RAHG01000004">
    <property type="protein sequence ID" value="RJT13488.1"/>
    <property type="molecule type" value="Genomic_DNA"/>
</dbReference>
<sequence>MNVTLTINGLTTQACFPHKDIDQLHLPLLQHFSALQRQQNRPLIVFLVAPPGTGKSTLSAFWQKLSCEMPELVPLQTLPMDGFHHRNDWLDAHGLRQRKGTPETFDLAKLRDALLALRKPGSRWPEYSRTLHEPVEEAISVTAPVLIVEGNWLLLNEPGWASLSALCDVSIFIEADPDILHRRLVERKIRGGLSPQQAEDFYAMTDGPNVMRVLEHSQLADIRLKMATDNGYQKSDL</sequence>
<gene>
    <name evidence="1" type="ORF">D5396_11715</name>
</gene>
<dbReference type="NCBIfam" id="NF006745">
    <property type="entry name" value="PRK09270.1-4"/>
    <property type="match status" value="1"/>
</dbReference>
<keyword evidence="1" id="KW-0808">Transferase</keyword>
<comment type="caution">
    <text evidence="1">The sequence shown here is derived from an EMBL/GenBank/DDBJ whole genome shotgun (WGS) entry which is preliminary data.</text>
</comment>
<dbReference type="Gene3D" id="3.40.50.300">
    <property type="entry name" value="P-loop containing nucleotide triphosphate hydrolases"/>
    <property type="match status" value="1"/>
</dbReference>
<dbReference type="Proteomes" id="UP000284119">
    <property type="component" value="Unassembled WGS sequence"/>
</dbReference>
<keyword evidence="1" id="KW-0418">Kinase</keyword>
<dbReference type="InterPro" id="IPR027417">
    <property type="entry name" value="P-loop_NTPase"/>
</dbReference>
<protein>
    <submittedName>
        <fullName evidence="1">Nucleoside/nucleotide kinase family protein</fullName>
    </submittedName>
</protein>
<evidence type="ECO:0000313" key="2">
    <source>
        <dbReference type="Proteomes" id="UP000284119"/>
    </source>
</evidence>
<name>A0ABX9P146_9GAMM</name>
<organism evidence="1 2">
    <name type="scientific">Rahnella inusitata</name>
    <dbReference type="NCBI Taxonomy" id="58169"/>
    <lineage>
        <taxon>Bacteria</taxon>
        <taxon>Pseudomonadati</taxon>
        <taxon>Pseudomonadota</taxon>
        <taxon>Gammaproteobacteria</taxon>
        <taxon>Enterobacterales</taxon>
        <taxon>Yersiniaceae</taxon>
        <taxon>Rahnella</taxon>
    </lineage>
</organism>
<dbReference type="PANTHER" id="PTHR10285">
    <property type="entry name" value="URIDINE KINASE"/>
    <property type="match status" value="1"/>
</dbReference>
<dbReference type="SUPFAM" id="SSF52540">
    <property type="entry name" value="P-loop containing nucleoside triphosphate hydrolases"/>
    <property type="match status" value="1"/>
</dbReference>
<accession>A0ABX9P146</accession>
<keyword evidence="2" id="KW-1185">Reference proteome</keyword>
<proteinExistence type="predicted"/>
<dbReference type="GO" id="GO:0016301">
    <property type="term" value="F:kinase activity"/>
    <property type="evidence" value="ECO:0007669"/>
    <property type="project" value="UniProtKB-KW"/>
</dbReference>
<evidence type="ECO:0000313" key="1">
    <source>
        <dbReference type="EMBL" id="RJT13488.1"/>
    </source>
</evidence>
<dbReference type="RefSeq" id="WP_112165322.1">
    <property type="nucleotide sequence ID" value="NZ_JBFUVP010000003.1"/>
</dbReference>